<protein>
    <submittedName>
        <fullName evidence="1">Uncharacterized protein</fullName>
    </submittedName>
</protein>
<evidence type="ECO:0000313" key="2">
    <source>
        <dbReference type="Proteomes" id="UP001164803"/>
    </source>
</evidence>
<proteinExistence type="predicted"/>
<dbReference type="Proteomes" id="UP001164803">
    <property type="component" value="Chromosome"/>
</dbReference>
<gene>
    <name evidence="1" type="ORF">NZD86_11755</name>
</gene>
<accession>A0ABY6YX39</accession>
<reference evidence="1" key="1">
    <citation type="submission" date="2022-08" db="EMBL/GenBank/DDBJ databases">
        <title>Alicyclobacillus dauci DSM2870, complete genome.</title>
        <authorList>
            <person name="Wang Q."/>
            <person name="Cai R."/>
            <person name="Wang Z."/>
        </authorList>
    </citation>
    <scope>NUCLEOTIDE SEQUENCE</scope>
    <source>
        <strain evidence="1">DSM 28700</strain>
    </source>
</reference>
<sequence length="85" mass="9680">MEYISRYQAKAHMHNIIDALLYTDNIEAIPGHIETYVKGLQQAANKVGVETVAEFIEQQQKSFESRNNVHSIDSHLDINRVVAVK</sequence>
<name>A0ABY6YX39_9BACL</name>
<dbReference type="EMBL" id="CP104064">
    <property type="protein sequence ID" value="WAH35005.1"/>
    <property type="molecule type" value="Genomic_DNA"/>
</dbReference>
<organism evidence="1 2">
    <name type="scientific">Alicyclobacillus dauci</name>
    <dbReference type="NCBI Taxonomy" id="1475485"/>
    <lineage>
        <taxon>Bacteria</taxon>
        <taxon>Bacillati</taxon>
        <taxon>Bacillota</taxon>
        <taxon>Bacilli</taxon>
        <taxon>Bacillales</taxon>
        <taxon>Alicyclobacillaceae</taxon>
        <taxon>Alicyclobacillus</taxon>
    </lineage>
</organism>
<evidence type="ECO:0000313" key="1">
    <source>
        <dbReference type="EMBL" id="WAH35005.1"/>
    </source>
</evidence>
<keyword evidence="2" id="KW-1185">Reference proteome</keyword>
<dbReference type="RefSeq" id="WP_268041783.1">
    <property type="nucleotide sequence ID" value="NZ_CP104064.1"/>
</dbReference>